<protein>
    <recommendedName>
        <fullName evidence="1">tRNA-guanine(15) transglycosylase-like domain-containing protein</fullName>
    </recommendedName>
</protein>
<sequence length="423" mass="48405">MKFIFSDSLDMVDPLYDFIEDRNSPERRPYWDDTYAHELFIKPPYDGMLVSKAIVGDHRVKGKYSESQAMRFYRVGAREFLRLNDPKYSSMPIFGDCGAFSYAQEDIPPYSSEEIAEFYNSCGFTHGCAVDHIIFDFSEDLSGLEGGSEDAMRRFDITLENAEQFLKSHHEQQSTFIPLGVVQGWSPNSMAEAARRLCAMGYNYLAIGGLVPLKAPQIHSIIKAIRNAIPPSIRIHLLGFAKADVIDQFVQYNITSFDTTSPLLRAFKDDKKNYYVLNDTEDLSYFTAIRIPQATENPRLTRAAKEGKINQEVMQSLEKLSLKTLRAFDQGNASIQETLDAVISYNVFLESALHDNVAIREKLASKLEPLYRNTLESKPWKNCPCPICQKVGIEVIIFRGSNRNRRRGMHNIFEYHNRIKQLR</sequence>
<dbReference type="InterPro" id="IPR036511">
    <property type="entry name" value="TGT-like_sf"/>
</dbReference>
<dbReference type="AlphaFoldDB" id="A0A9E6MZ24"/>
<dbReference type="Proteomes" id="UP000683551">
    <property type="component" value="Chromosome"/>
</dbReference>
<organism evidence="2 3">
    <name type="scientific">Ferrovum myxofaciens</name>
    <dbReference type="NCBI Taxonomy" id="416213"/>
    <lineage>
        <taxon>Bacteria</taxon>
        <taxon>Pseudomonadati</taxon>
        <taxon>Pseudomonadota</taxon>
        <taxon>Betaproteobacteria</taxon>
        <taxon>Ferrovales</taxon>
        <taxon>Ferrovaceae</taxon>
        <taxon>Ferrovum</taxon>
    </lineage>
</organism>
<dbReference type="SUPFAM" id="SSF51713">
    <property type="entry name" value="tRNA-guanine transglycosylase"/>
    <property type="match status" value="1"/>
</dbReference>
<feature type="domain" description="tRNA-guanine(15) transglycosylase-like" evidence="1">
    <location>
        <begin position="146"/>
        <end position="266"/>
    </location>
</feature>
<name>A0A9E6MZ24_9PROT</name>
<accession>A0A9E6MZ24</accession>
<dbReference type="InterPro" id="IPR002616">
    <property type="entry name" value="tRNA_ribo_trans-like"/>
</dbReference>
<evidence type="ECO:0000313" key="2">
    <source>
        <dbReference type="EMBL" id="QWY78078.1"/>
    </source>
</evidence>
<dbReference type="Pfam" id="PF01702">
    <property type="entry name" value="TGT"/>
    <property type="match status" value="1"/>
</dbReference>
<dbReference type="EMBL" id="CP071137">
    <property type="protein sequence ID" value="QWY78078.1"/>
    <property type="molecule type" value="Genomic_DNA"/>
</dbReference>
<dbReference type="RefSeq" id="WP_273145553.1">
    <property type="nucleotide sequence ID" value="NZ_CP053675.1"/>
</dbReference>
<proteinExistence type="predicted"/>
<evidence type="ECO:0000259" key="1">
    <source>
        <dbReference type="Pfam" id="PF01702"/>
    </source>
</evidence>
<dbReference type="GO" id="GO:0006400">
    <property type="term" value="P:tRNA modification"/>
    <property type="evidence" value="ECO:0007669"/>
    <property type="project" value="InterPro"/>
</dbReference>
<reference evidence="2" key="1">
    <citation type="submission" date="2021-02" db="EMBL/GenBank/DDBJ databases">
        <title>Comparative genomics of Ferrovum myxofaciens strains, predominant extremophile bacteria forming large biofilm stalactites in acid mine ecosystems.</title>
        <authorList>
            <person name="Burkartova K."/>
            <person name="Ridl J."/>
            <person name="Pajer P."/>
            <person name="Falteisek L."/>
        </authorList>
    </citation>
    <scope>NUCLEOTIDE SEQUENCE</scope>
    <source>
        <strain evidence="2">MI1III</strain>
    </source>
</reference>
<gene>
    <name evidence="2" type="ORF">JZL65_03080</name>
</gene>
<dbReference type="Gene3D" id="3.20.20.105">
    <property type="entry name" value="Queuine tRNA-ribosyltransferase-like"/>
    <property type="match status" value="1"/>
</dbReference>
<evidence type="ECO:0000313" key="3">
    <source>
        <dbReference type="Proteomes" id="UP000683551"/>
    </source>
</evidence>
<dbReference type="InterPro" id="IPR053537">
    <property type="entry name" value="DNA-guanine_TGase"/>
</dbReference>
<dbReference type="NCBIfam" id="NF041059">
    <property type="entry name" value="DpdA"/>
    <property type="match status" value="1"/>
</dbReference>